<evidence type="ECO:0000256" key="8">
    <source>
        <dbReference type="ARBA" id="ARBA00023170"/>
    </source>
</evidence>
<evidence type="ECO:0000256" key="2">
    <source>
        <dbReference type="ARBA" id="ARBA00022475"/>
    </source>
</evidence>
<accession>A0A7G8Z9F2</accession>
<evidence type="ECO:0000256" key="6">
    <source>
        <dbReference type="ARBA" id="ARBA00022989"/>
    </source>
</evidence>
<dbReference type="PANTHER" id="PTHR21137:SF35">
    <property type="entry name" value="ODORANT RECEPTOR 19A-RELATED"/>
    <property type="match status" value="1"/>
</dbReference>
<evidence type="ECO:0000256" key="4">
    <source>
        <dbReference type="ARBA" id="ARBA00022692"/>
    </source>
</evidence>
<dbReference type="Pfam" id="PF02949">
    <property type="entry name" value="7tm_6"/>
    <property type="match status" value="1"/>
</dbReference>
<organism evidence="12">
    <name type="scientific">Aulacocentrum confusum</name>
    <dbReference type="NCBI Taxonomy" id="2767324"/>
    <lineage>
        <taxon>Eukaryota</taxon>
        <taxon>Metazoa</taxon>
        <taxon>Ecdysozoa</taxon>
        <taxon>Arthropoda</taxon>
        <taxon>Hexapoda</taxon>
        <taxon>Insecta</taxon>
        <taxon>Pterygota</taxon>
        <taxon>Neoptera</taxon>
        <taxon>Endopterygota</taxon>
        <taxon>Hymenoptera</taxon>
        <taxon>Apocrita</taxon>
        <taxon>Ichneumonoidea</taxon>
        <taxon>Braconidae</taxon>
        <taxon>Macrocentrinae</taxon>
        <taxon>Aulacocentrum</taxon>
    </lineage>
</organism>
<keyword evidence="9" id="KW-0807">Transducer</keyword>
<keyword evidence="5" id="KW-0552">Olfaction</keyword>
<evidence type="ECO:0000256" key="3">
    <source>
        <dbReference type="ARBA" id="ARBA00022606"/>
    </source>
</evidence>
<keyword evidence="4 10" id="KW-0812">Transmembrane</keyword>
<evidence type="ECO:0000256" key="5">
    <source>
        <dbReference type="ARBA" id="ARBA00022725"/>
    </source>
</evidence>
<feature type="chain" id="PRO_5028869723" evidence="11">
    <location>
        <begin position="18"/>
        <end position="131"/>
    </location>
</feature>
<keyword evidence="6 10" id="KW-1133">Transmembrane helix</keyword>
<feature type="signal peptide" evidence="11">
    <location>
        <begin position="1"/>
        <end position="17"/>
    </location>
</feature>
<proteinExistence type="evidence at transcript level"/>
<evidence type="ECO:0000256" key="10">
    <source>
        <dbReference type="SAM" id="Phobius"/>
    </source>
</evidence>
<dbReference type="GO" id="GO:0005549">
    <property type="term" value="F:odorant binding"/>
    <property type="evidence" value="ECO:0007669"/>
    <property type="project" value="InterPro"/>
</dbReference>
<dbReference type="GO" id="GO:0007165">
    <property type="term" value="P:signal transduction"/>
    <property type="evidence" value="ECO:0007669"/>
    <property type="project" value="UniProtKB-KW"/>
</dbReference>
<evidence type="ECO:0000313" key="12">
    <source>
        <dbReference type="EMBL" id="QNL15077.1"/>
    </source>
</evidence>
<name>A0A7G8Z9F2_9HYME</name>
<keyword evidence="7 10" id="KW-0472">Membrane</keyword>
<dbReference type="AlphaFoldDB" id="A0A7G8Z9F2"/>
<dbReference type="GO" id="GO:0004984">
    <property type="term" value="F:olfactory receptor activity"/>
    <property type="evidence" value="ECO:0007669"/>
    <property type="project" value="InterPro"/>
</dbReference>
<evidence type="ECO:0000256" key="11">
    <source>
        <dbReference type="SAM" id="SignalP"/>
    </source>
</evidence>
<comment type="subcellular location">
    <subcellularLocation>
        <location evidence="1">Cell membrane</location>
        <topology evidence="1">Multi-pass membrane protein</topology>
    </subcellularLocation>
</comment>
<gene>
    <name evidence="12" type="primary">OR133</name>
</gene>
<evidence type="ECO:0000256" key="1">
    <source>
        <dbReference type="ARBA" id="ARBA00004651"/>
    </source>
</evidence>
<dbReference type="EMBL" id="MT671073">
    <property type="protein sequence ID" value="QNL15077.1"/>
    <property type="molecule type" value="mRNA"/>
</dbReference>
<reference evidence="12" key="1">
    <citation type="submission" date="2020-06" db="EMBL/GenBank/DDBJ databases">
        <authorList>
            <person name="Sheng S."/>
        </authorList>
    </citation>
    <scope>NUCLEOTIDE SEQUENCE</scope>
    <source>
        <tissue evidence="12">Antenna</tissue>
    </source>
</reference>
<feature type="transmembrane region" description="Helical" evidence="10">
    <location>
        <begin position="36"/>
        <end position="56"/>
    </location>
</feature>
<keyword evidence="8 12" id="KW-0675">Receptor</keyword>
<evidence type="ECO:0000256" key="9">
    <source>
        <dbReference type="ARBA" id="ARBA00023224"/>
    </source>
</evidence>
<evidence type="ECO:0000256" key="7">
    <source>
        <dbReference type="ARBA" id="ARBA00023136"/>
    </source>
</evidence>
<dbReference type="GO" id="GO:0005886">
    <property type="term" value="C:plasma membrane"/>
    <property type="evidence" value="ECO:0007669"/>
    <property type="project" value="UniProtKB-SubCell"/>
</dbReference>
<keyword evidence="11" id="KW-0732">Signal</keyword>
<dbReference type="InterPro" id="IPR004117">
    <property type="entry name" value="7tm6_olfct_rcpt"/>
</dbReference>
<sequence length="131" mass="14717">MLLALFGSVALTFCVLGFQLIEVCTDENLDIPLARVLFYIQFLSYFFFLMLVYSWVGEYLVTQSMGIHLAICNCNWEKLQAREAAQLTIILLRSQHPLQITVGKLAPVNLSTYASLLKTSAGYVSFLLAVK</sequence>
<dbReference type="PANTHER" id="PTHR21137">
    <property type="entry name" value="ODORANT RECEPTOR"/>
    <property type="match status" value="1"/>
</dbReference>
<protein>
    <submittedName>
        <fullName evidence="12">Olfactory receptor 133</fullName>
    </submittedName>
</protein>
<keyword evidence="2" id="KW-1003">Cell membrane</keyword>
<keyword evidence="3" id="KW-0716">Sensory transduction</keyword>